<dbReference type="GO" id="GO:0003700">
    <property type="term" value="F:DNA-binding transcription factor activity"/>
    <property type="evidence" value="ECO:0007669"/>
    <property type="project" value="TreeGrafter"/>
</dbReference>
<gene>
    <name evidence="2" type="ORF">EDD62_0826</name>
</gene>
<dbReference type="GO" id="GO:0003677">
    <property type="term" value="F:DNA binding"/>
    <property type="evidence" value="ECO:0007669"/>
    <property type="project" value="UniProtKB-KW"/>
</dbReference>
<sequence>MKISTRGRYSLMFMLSLAKYDGQGCKSVKAIATENNISDLYLEQLIGPLREAELVTSVRGARGGYKLNKSPEKIFIGEILRLVEGPIQMVEPMDIEPQESQLLWSRMTQSIKDILDTTSLHDLISSNSDELSDGYMFYI</sequence>
<dbReference type="Pfam" id="PF02082">
    <property type="entry name" value="Rrf2"/>
    <property type="match status" value="1"/>
</dbReference>
<organism evidence="2 3">
    <name type="scientific">Abyssicoccus albus</name>
    <dbReference type="NCBI Taxonomy" id="1817405"/>
    <lineage>
        <taxon>Bacteria</taxon>
        <taxon>Bacillati</taxon>
        <taxon>Bacillota</taxon>
        <taxon>Bacilli</taxon>
        <taxon>Bacillales</taxon>
        <taxon>Abyssicoccaceae</taxon>
    </lineage>
</organism>
<dbReference type="InterPro" id="IPR000944">
    <property type="entry name" value="Tscrpt_reg_Rrf2"/>
</dbReference>
<evidence type="ECO:0000313" key="2">
    <source>
        <dbReference type="EMBL" id="RPF58184.1"/>
    </source>
</evidence>
<keyword evidence="3" id="KW-1185">Reference proteome</keyword>
<comment type="caution">
    <text evidence="2">The sequence shown here is derived from an EMBL/GenBank/DDBJ whole genome shotgun (WGS) entry which is preliminary data.</text>
</comment>
<name>A0A3N5BJY0_9BACL</name>
<dbReference type="NCBIfam" id="TIGR00738">
    <property type="entry name" value="rrf2_super"/>
    <property type="match status" value="1"/>
</dbReference>
<dbReference type="RefSeq" id="WP_123807629.1">
    <property type="nucleotide sequence ID" value="NZ_RKRK01000002.1"/>
</dbReference>
<proteinExistence type="predicted"/>
<dbReference type="GO" id="GO:0005829">
    <property type="term" value="C:cytosol"/>
    <property type="evidence" value="ECO:0007669"/>
    <property type="project" value="TreeGrafter"/>
</dbReference>
<dbReference type="Gene3D" id="1.10.10.10">
    <property type="entry name" value="Winged helix-like DNA-binding domain superfamily/Winged helix DNA-binding domain"/>
    <property type="match status" value="1"/>
</dbReference>
<dbReference type="InterPro" id="IPR036388">
    <property type="entry name" value="WH-like_DNA-bd_sf"/>
</dbReference>
<keyword evidence="1" id="KW-0238">DNA-binding</keyword>
<dbReference type="OrthoDB" id="9808360at2"/>
<reference evidence="2 3" key="1">
    <citation type="submission" date="2018-11" db="EMBL/GenBank/DDBJ databases">
        <title>Genomic Encyclopedia of Type Strains, Phase IV (KMG-IV): sequencing the most valuable type-strain genomes for metagenomic binning, comparative biology and taxonomic classification.</title>
        <authorList>
            <person name="Goeker M."/>
        </authorList>
    </citation>
    <scope>NUCLEOTIDE SEQUENCE [LARGE SCALE GENOMIC DNA]</scope>
    <source>
        <strain evidence="2 3">DSM 29158</strain>
    </source>
</reference>
<dbReference type="PROSITE" id="PS51197">
    <property type="entry name" value="HTH_RRF2_2"/>
    <property type="match status" value="1"/>
</dbReference>
<evidence type="ECO:0000313" key="3">
    <source>
        <dbReference type="Proteomes" id="UP000277108"/>
    </source>
</evidence>
<accession>A0A3N5BJY0</accession>
<dbReference type="EMBL" id="RKRK01000002">
    <property type="protein sequence ID" value="RPF58184.1"/>
    <property type="molecule type" value="Genomic_DNA"/>
</dbReference>
<dbReference type="PANTHER" id="PTHR33221:SF5">
    <property type="entry name" value="HTH-TYPE TRANSCRIPTIONAL REGULATOR ISCR"/>
    <property type="match status" value="1"/>
</dbReference>
<protein>
    <submittedName>
        <fullName evidence="2">BadM/Rrf2 family transcriptional regulator</fullName>
    </submittedName>
</protein>
<dbReference type="PANTHER" id="PTHR33221">
    <property type="entry name" value="WINGED HELIX-TURN-HELIX TRANSCRIPTIONAL REGULATOR, RRF2 FAMILY"/>
    <property type="match status" value="1"/>
</dbReference>
<dbReference type="SUPFAM" id="SSF46785">
    <property type="entry name" value="Winged helix' DNA-binding domain"/>
    <property type="match status" value="1"/>
</dbReference>
<dbReference type="InterPro" id="IPR036390">
    <property type="entry name" value="WH_DNA-bd_sf"/>
</dbReference>
<evidence type="ECO:0000256" key="1">
    <source>
        <dbReference type="ARBA" id="ARBA00023125"/>
    </source>
</evidence>
<dbReference type="Proteomes" id="UP000277108">
    <property type="component" value="Unassembled WGS sequence"/>
</dbReference>
<dbReference type="AlphaFoldDB" id="A0A3N5BJY0"/>